<evidence type="ECO:0000256" key="2">
    <source>
        <dbReference type="ARBA" id="ARBA00006601"/>
    </source>
</evidence>
<dbReference type="PIRSF" id="PIRSF000124">
    <property type="entry name" value="UDPglc_GDPman_dh"/>
    <property type="match status" value="1"/>
</dbReference>
<keyword evidence="10" id="KW-1185">Reference proteome</keyword>
<keyword evidence="6" id="KW-0520">NAD</keyword>
<dbReference type="Proteomes" id="UP001562457">
    <property type="component" value="Unassembled WGS sequence"/>
</dbReference>
<comment type="catalytic activity">
    <reaction evidence="7">
        <text>UDP-alpha-D-glucose + 2 NAD(+) + H2O = UDP-alpha-D-glucuronate + 2 NADH + 3 H(+)</text>
        <dbReference type="Rhea" id="RHEA:23596"/>
        <dbReference type="ChEBI" id="CHEBI:15377"/>
        <dbReference type="ChEBI" id="CHEBI:15378"/>
        <dbReference type="ChEBI" id="CHEBI:57540"/>
        <dbReference type="ChEBI" id="CHEBI:57945"/>
        <dbReference type="ChEBI" id="CHEBI:58052"/>
        <dbReference type="ChEBI" id="CHEBI:58885"/>
        <dbReference type="EC" id="1.1.1.22"/>
    </reaction>
</comment>
<evidence type="ECO:0000256" key="5">
    <source>
        <dbReference type="ARBA" id="ARBA00023002"/>
    </source>
</evidence>
<evidence type="ECO:0000259" key="8">
    <source>
        <dbReference type="SMART" id="SM00984"/>
    </source>
</evidence>
<dbReference type="InterPro" id="IPR028357">
    <property type="entry name" value="UDPglc_DH_bac"/>
</dbReference>
<evidence type="ECO:0000256" key="6">
    <source>
        <dbReference type="ARBA" id="ARBA00023027"/>
    </source>
</evidence>
<dbReference type="SUPFAM" id="SSF51735">
    <property type="entry name" value="NAD(P)-binding Rossmann-fold domains"/>
    <property type="match status" value="2"/>
</dbReference>
<comment type="pathway">
    <text evidence="1">Nucleotide-sugar biosynthesis; UDP-alpha-D-glucuronate biosynthesis; UDP-alpha-D-glucuronate from UDP-alpha-D-glucose: step 1/1.</text>
</comment>
<dbReference type="InterPro" id="IPR001732">
    <property type="entry name" value="UDP-Glc/GDP-Man_DH_N"/>
</dbReference>
<dbReference type="Pfam" id="PF03720">
    <property type="entry name" value="UDPG_MGDP_dh_C"/>
    <property type="match status" value="1"/>
</dbReference>
<feature type="domain" description="UDP-glucose/GDP-mannose dehydrogenase C-terminal" evidence="8">
    <location>
        <begin position="492"/>
        <end position="597"/>
    </location>
</feature>
<dbReference type="InterPro" id="IPR014026">
    <property type="entry name" value="UDP-Glc/GDP-Man_DH_dimer"/>
</dbReference>
<dbReference type="SMART" id="SM00984">
    <property type="entry name" value="UDPG_MGDP_dh_C"/>
    <property type="match status" value="1"/>
</dbReference>
<evidence type="ECO:0000313" key="9">
    <source>
        <dbReference type="EMBL" id="GAB0172717.1"/>
    </source>
</evidence>
<dbReference type="Gene3D" id="3.40.50.720">
    <property type="entry name" value="NAD(P)-binding Rossmann-like Domain"/>
    <property type="match status" value="3"/>
</dbReference>
<dbReference type="RefSeq" id="WP_369607269.1">
    <property type="nucleotide sequence ID" value="NZ_BAAFHN010000012.1"/>
</dbReference>
<dbReference type="PANTHER" id="PTHR43750">
    <property type="entry name" value="UDP-GLUCOSE 6-DEHYDROGENASE TUAD"/>
    <property type="match status" value="1"/>
</dbReference>
<comment type="similarity">
    <text evidence="2">Belongs to the UDP-glucose/GDP-mannose dehydrogenase family.</text>
</comment>
<dbReference type="InterPro" id="IPR017476">
    <property type="entry name" value="UDP-Glc/GDP-Man"/>
</dbReference>
<dbReference type="Gene3D" id="1.20.5.100">
    <property type="entry name" value="Cytochrome c1, transmembrane anchor, C-terminal"/>
    <property type="match status" value="1"/>
</dbReference>
<organism evidence="9 10">
    <name type="scientific">Helicobacter trogontum</name>
    <dbReference type="NCBI Taxonomy" id="50960"/>
    <lineage>
        <taxon>Bacteria</taxon>
        <taxon>Pseudomonadati</taxon>
        <taxon>Campylobacterota</taxon>
        <taxon>Epsilonproteobacteria</taxon>
        <taxon>Campylobacterales</taxon>
        <taxon>Helicobacteraceae</taxon>
        <taxon>Helicobacter</taxon>
    </lineage>
</organism>
<reference evidence="9 10" key="1">
    <citation type="submission" date="2024-06" db="EMBL/GenBank/DDBJ databases">
        <title>Draft genome sequence of Helicobacter trogontum NHP16-4001.</title>
        <authorList>
            <person name="Rimbara E."/>
            <person name="Suzuki M."/>
        </authorList>
    </citation>
    <scope>NUCLEOTIDE SEQUENCE [LARGE SCALE GENOMIC DNA]</scope>
    <source>
        <strain evidence="9 10">NHP16-4001</strain>
    </source>
</reference>
<dbReference type="EC" id="1.1.1.22" evidence="3"/>
<gene>
    <name evidence="9" type="ORF">NHP164001_07310</name>
</gene>
<proteinExistence type="inferred from homology"/>
<dbReference type="EMBL" id="BAAFHN010000012">
    <property type="protein sequence ID" value="GAB0172717.1"/>
    <property type="molecule type" value="Genomic_DNA"/>
</dbReference>
<dbReference type="InterPro" id="IPR036291">
    <property type="entry name" value="NAD(P)-bd_dom_sf"/>
</dbReference>
<dbReference type="PIRSF" id="PIRSF500134">
    <property type="entry name" value="UDPglc_DH_bac"/>
    <property type="match status" value="1"/>
</dbReference>
<dbReference type="InterPro" id="IPR014027">
    <property type="entry name" value="UDP-Glc/GDP-Man_DH_C"/>
</dbReference>
<dbReference type="InterPro" id="IPR008927">
    <property type="entry name" value="6-PGluconate_DH-like_C_sf"/>
</dbReference>
<dbReference type="SUPFAM" id="SSF48179">
    <property type="entry name" value="6-phosphogluconate dehydrogenase C-terminal domain-like"/>
    <property type="match status" value="1"/>
</dbReference>
<comment type="caution">
    <text evidence="9">The sequence shown here is derived from an EMBL/GenBank/DDBJ whole genome shotgun (WGS) entry which is preliminary data.</text>
</comment>
<evidence type="ECO:0000313" key="10">
    <source>
        <dbReference type="Proteomes" id="UP001562457"/>
    </source>
</evidence>
<dbReference type="InterPro" id="IPR036220">
    <property type="entry name" value="UDP-Glc/GDP-Man_DH_C_sf"/>
</dbReference>
<dbReference type="Pfam" id="PF00984">
    <property type="entry name" value="UDPG_MGDP_dh"/>
    <property type="match status" value="1"/>
</dbReference>
<dbReference type="Pfam" id="PF03721">
    <property type="entry name" value="UDPG_MGDP_dh_N"/>
    <property type="match status" value="2"/>
</dbReference>
<evidence type="ECO:0000256" key="3">
    <source>
        <dbReference type="ARBA" id="ARBA00012954"/>
    </source>
</evidence>
<accession>A0ABQ0D312</accession>
<dbReference type="SUPFAM" id="SSF52413">
    <property type="entry name" value="UDP-glucose/GDP-mannose dehydrogenase C-terminal domain"/>
    <property type="match status" value="1"/>
</dbReference>
<protein>
    <recommendedName>
        <fullName evidence="4">UDP-glucose 6-dehydrogenase</fullName>
        <ecNumber evidence="3">1.1.1.22</ecNumber>
    </recommendedName>
</protein>
<name>A0ABQ0D312_9HELI</name>
<evidence type="ECO:0000256" key="7">
    <source>
        <dbReference type="ARBA" id="ARBA00047473"/>
    </source>
</evidence>
<evidence type="ECO:0000256" key="4">
    <source>
        <dbReference type="ARBA" id="ARBA00015132"/>
    </source>
</evidence>
<evidence type="ECO:0000256" key="1">
    <source>
        <dbReference type="ARBA" id="ARBA00004701"/>
    </source>
</evidence>
<keyword evidence="5" id="KW-0560">Oxidoreductase</keyword>
<dbReference type="NCBIfam" id="TIGR03026">
    <property type="entry name" value="NDP-sugDHase"/>
    <property type="match status" value="1"/>
</dbReference>
<dbReference type="PANTHER" id="PTHR43750:SF3">
    <property type="entry name" value="UDP-GLUCOSE 6-DEHYDROGENASE TUAD"/>
    <property type="match status" value="1"/>
</dbReference>
<sequence length="615" mass="69643">MRITIIGSGYVGLVAGTCFAQMGNEVTCLDVDSKKIESLKQCKIPIYEPGLEEMVRENVRLNTLHFSTDKKEAISNAEVIFIAVGTPMGEDGSADLSFVKAVAQDIGEYMTHDYVVVVDKSTVPVGTARQVRKIIENTLIKRGKFVDNDNLACNNNPKDSESVINYWFAGYKPCLGEKKEDRDKKGWEWDKYNDNMMKNKKCIEEMKIGDKVLTYAFGQKKFDGVFTIIDSTEESFFLQHEHNLNLDMNDISPEIKQYCKESYNIFDKNGNANEGTYFKTNKKQFDALMTLNSMMTNSNHSENVSEKYELQEKSQNINFDVVSNPEFLKEGVAIKDFMSPDRVVIGTDSKRALEVMRALYTPFLLKSDRLIAMSIESAEMTKYAANAMLATKISFINEMSQICERVGANINDVRQGIGSDSRIGYSFIYPGCGYGGSCFPKDVRALEKSAKDVGYEAKILKAVQEVNEKQKMLLVEKILRHFGENLHGLSFCVWGLSFKPETDDMREASSLVLINELIKRGAKIQAYDPKAYEQARFYLKDKLDSIALMESKYSALQGCAALVLLTEWREFRSPDFDEIAKLLKEPIIFDGRNIYQHCGLESKGFRYYQIGVGNL</sequence>